<reference evidence="2 3" key="1">
    <citation type="submission" date="2022-09" db="EMBL/GenBank/DDBJ databases">
        <authorList>
            <person name="Palmer J.M."/>
        </authorList>
    </citation>
    <scope>NUCLEOTIDE SEQUENCE [LARGE SCALE GENOMIC DNA]</scope>
    <source>
        <strain evidence="2 3">DSM 7382</strain>
    </source>
</reference>
<proteinExistence type="predicted"/>
<evidence type="ECO:0000313" key="2">
    <source>
        <dbReference type="EMBL" id="KAK7688475.1"/>
    </source>
</evidence>
<feature type="compositionally biased region" description="Polar residues" evidence="1">
    <location>
        <begin position="351"/>
        <end position="375"/>
    </location>
</feature>
<sequence length="435" mass="49268">MFNCFSGHITNYRFDHPPVNDARLHSAPTYVHRKAGKLWSITTPLSYHTSADYMNGSIGARTTGENYQVAIAQHPLDLVPTEPVGDLGTLHIPYHTWAWGEPGFSFSPMTPPSNSTGGVILEGHSLSVVYLSDGQDIGHKYEIRMNQNGRAIIDVWVREKVLESEQSLKLQWTRADDTSVRSFCMVRIRRGPTAKASYTIMGYMIRERLSGRESSGWYRVAGHGNGHGLRAPSWSTLQVDNIDPNYILGILTVAFYNIRNDVRPGIFEDHDRREFIEPTFFHRYLETPDDAQLTVKFWFRFRPVRPLSTRKIYMDMPVSRKKRKPRKNKKADNASHPSDKVIDLTLDDNLGGTSRSLPGPTPSRTGNMTRTSVSNDPVPGTSVGQRDHDDLGSLLDKIADFKRKGQSLLGEVNSKKEEIIEKLNMIQTMENMMFE</sequence>
<keyword evidence="3" id="KW-1185">Reference proteome</keyword>
<feature type="compositionally biased region" description="Basic residues" evidence="1">
    <location>
        <begin position="319"/>
        <end position="329"/>
    </location>
</feature>
<dbReference type="AlphaFoldDB" id="A0AAW0GBF7"/>
<feature type="compositionally biased region" description="Basic and acidic residues" evidence="1">
    <location>
        <begin position="330"/>
        <end position="342"/>
    </location>
</feature>
<comment type="caution">
    <text evidence="2">The sequence shown here is derived from an EMBL/GenBank/DDBJ whole genome shotgun (WGS) entry which is preliminary data.</text>
</comment>
<accession>A0AAW0GBF7</accession>
<evidence type="ECO:0000256" key="1">
    <source>
        <dbReference type="SAM" id="MobiDB-lite"/>
    </source>
</evidence>
<dbReference type="EMBL" id="JASBNA010000010">
    <property type="protein sequence ID" value="KAK7688475.1"/>
    <property type="molecule type" value="Genomic_DNA"/>
</dbReference>
<gene>
    <name evidence="2" type="ORF">QCA50_008013</name>
</gene>
<name>A0AAW0GBF7_9APHY</name>
<feature type="region of interest" description="Disordered" evidence="1">
    <location>
        <begin position="315"/>
        <end position="389"/>
    </location>
</feature>
<organism evidence="2 3">
    <name type="scientific">Cerrena zonata</name>
    <dbReference type="NCBI Taxonomy" id="2478898"/>
    <lineage>
        <taxon>Eukaryota</taxon>
        <taxon>Fungi</taxon>
        <taxon>Dikarya</taxon>
        <taxon>Basidiomycota</taxon>
        <taxon>Agaricomycotina</taxon>
        <taxon>Agaricomycetes</taxon>
        <taxon>Polyporales</taxon>
        <taxon>Cerrenaceae</taxon>
        <taxon>Cerrena</taxon>
    </lineage>
</organism>
<protein>
    <submittedName>
        <fullName evidence="2">Uncharacterized protein</fullName>
    </submittedName>
</protein>
<evidence type="ECO:0000313" key="3">
    <source>
        <dbReference type="Proteomes" id="UP001385951"/>
    </source>
</evidence>
<dbReference type="Proteomes" id="UP001385951">
    <property type="component" value="Unassembled WGS sequence"/>
</dbReference>